<feature type="domain" description="HTH luxR-type" evidence="2">
    <location>
        <begin position="163"/>
        <end position="228"/>
    </location>
</feature>
<dbReference type="InterPro" id="IPR016032">
    <property type="entry name" value="Sig_transdc_resp-reg_C-effctor"/>
</dbReference>
<evidence type="ECO:0000256" key="1">
    <source>
        <dbReference type="ARBA" id="ARBA00023125"/>
    </source>
</evidence>
<dbReference type="Pfam" id="PF00196">
    <property type="entry name" value="GerE"/>
    <property type="match status" value="1"/>
</dbReference>
<evidence type="ECO:0000313" key="4">
    <source>
        <dbReference type="Proteomes" id="UP000250870"/>
    </source>
</evidence>
<dbReference type="SUPFAM" id="SSF46894">
    <property type="entry name" value="C-terminal effector domain of the bipartite response regulators"/>
    <property type="match status" value="1"/>
</dbReference>
<reference evidence="3 4" key="1">
    <citation type="journal article" date="2018" name="Int. J. Syst. Evol. Microbiol.">
        <title>Whole-genome-based revisit of Photorhabdus phylogeny: proposal for the elevation of most Photorhabdus subspecies to the species level and description of one novel species Photorhabdus bodei sp. nov., and one novel subspecies Photorhabdus laumondii subsp. clarkei subsp. nov.</title>
        <authorList>
            <person name="Machado R.A.R."/>
            <person name="Wuthrich D."/>
            <person name="Kuhnert P."/>
            <person name="Arce C.C.M."/>
            <person name="Thonen L."/>
            <person name="Ruiz C."/>
            <person name="Zhang X."/>
            <person name="Robert C.A.M."/>
            <person name="Karimi J."/>
            <person name="Kamali S."/>
            <person name="Ma J."/>
            <person name="Bruggmann R."/>
            <person name="Erb M."/>
        </authorList>
    </citation>
    <scope>NUCLEOTIDE SEQUENCE [LARGE SCALE GENOMIC DNA]</scope>
    <source>
        <strain evidence="3 4">BOJ-47</strain>
    </source>
</reference>
<name>A0A329VSF2_9GAMM</name>
<dbReference type="PROSITE" id="PS50043">
    <property type="entry name" value="HTH_LUXR_2"/>
    <property type="match status" value="1"/>
</dbReference>
<protein>
    <submittedName>
        <fullName evidence="3">Helix-turn-helix transcriptional regulator</fullName>
    </submittedName>
</protein>
<sequence>MIQTYHNLNPKWVKRNYNMSNRIAISSQVINTLAVSNEPWGIKDKNSCFIYGNLALKSLQNFSNSFEFEGAYENELPWDSAKFAEQFINHDKKVMEKQQRICSIETHIFGREQILSSYFFEKSPFYHKDGDCIGVIYHGWKAKNYSLAYLHQYHDKLPASIMLQPPTDLFTHREWDIIFLFLQKNTRKQIGRILNLAYRTIEYYMTRIYRKIGINSSQQLEAYCRANNFNHYIPEKFLLS</sequence>
<gene>
    <name evidence="3" type="ORF">CKY01_00750</name>
</gene>
<dbReference type="SMART" id="SM00421">
    <property type="entry name" value="HTH_LUXR"/>
    <property type="match status" value="1"/>
</dbReference>
<organism evidence="3 4">
    <name type="scientific">Photorhabdus laumondii subsp. clarkei</name>
    <dbReference type="NCBI Taxonomy" id="2029685"/>
    <lineage>
        <taxon>Bacteria</taxon>
        <taxon>Pseudomonadati</taxon>
        <taxon>Pseudomonadota</taxon>
        <taxon>Gammaproteobacteria</taxon>
        <taxon>Enterobacterales</taxon>
        <taxon>Morganellaceae</taxon>
        <taxon>Photorhabdus</taxon>
    </lineage>
</organism>
<dbReference type="InterPro" id="IPR013656">
    <property type="entry name" value="PAS_4"/>
</dbReference>
<dbReference type="EMBL" id="NSCI01000001">
    <property type="protein sequence ID" value="RAW93491.1"/>
    <property type="molecule type" value="Genomic_DNA"/>
</dbReference>
<dbReference type="GO" id="GO:0006355">
    <property type="term" value="P:regulation of DNA-templated transcription"/>
    <property type="evidence" value="ECO:0007669"/>
    <property type="project" value="InterPro"/>
</dbReference>
<evidence type="ECO:0000313" key="3">
    <source>
        <dbReference type="EMBL" id="RAW93491.1"/>
    </source>
</evidence>
<dbReference type="InterPro" id="IPR036388">
    <property type="entry name" value="WH-like_DNA-bd_sf"/>
</dbReference>
<accession>A0A329VSF2</accession>
<dbReference type="Gene3D" id="1.10.10.10">
    <property type="entry name" value="Winged helix-like DNA-binding domain superfamily/Winged helix DNA-binding domain"/>
    <property type="match status" value="1"/>
</dbReference>
<keyword evidence="1" id="KW-0238">DNA-binding</keyword>
<proteinExistence type="predicted"/>
<dbReference type="CDD" id="cd06170">
    <property type="entry name" value="LuxR_C_like"/>
    <property type="match status" value="1"/>
</dbReference>
<dbReference type="InterPro" id="IPR000792">
    <property type="entry name" value="Tscrpt_reg_LuxR_C"/>
</dbReference>
<dbReference type="Pfam" id="PF08448">
    <property type="entry name" value="PAS_4"/>
    <property type="match status" value="1"/>
</dbReference>
<comment type="caution">
    <text evidence="3">The sequence shown here is derived from an EMBL/GenBank/DDBJ whole genome shotgun (WGS) entry which is preliminary data.</text>
</comment>
<dbReference type="AlphaFoldDB" id="A0A329VSF2"/>
<evidence type="ECO:0000259" key="2">
    <source>
        <dbReference type="PROSITE" id="PS50043"/>
    </source>
</evidence>
<dbReference type="Proteomes" id="UP000250870">
    <property type="component" value="Unassembled WGS sequence"/>
</dbReference>
<dbReference type="GO" id="GO:0003677">
    <property type="term" value="F:DNA binding"/>
    <property type="evidence" value="ECO:0007669"/>
    <property type="project" value="UniProtKB-KW"/>
</dbReference>